<dbReference type="GO" id="GO:0003676">
    <property type="term" value="F:nucleic acid binding"/>
    <property type="evidence" value="ECO:0007669"/>
    <property type="project" value="InterPro"/>
</dbReference>
<dbReference type="AlphaFoldDB" id="A0A9D2T6S8"/>
<protein>
    <submittedName>
        <fullName evidence="2">Ribonuclease H-like domain-containing protein</fullName>
    </submittedName>
</protein>
<sequence length="313" mass="36057">MEKKRNDSLFFDIETTGLSPDISAITVIGCCDGDGECIQWFNEDGLSQKEILSEFLTYCKNRKTLISFNGASFDLPFLLAKAQEYGLTDTLSPMEHLDLYRELRRCRHLFPFGRFRQKNFEKYLGFSRKDSLSGKQVIKTYQSWLETGDNALREQVLLHNREDLLGLRAVFQLLCYPALESGEFTVLHASVRDASLQAEIHLEHPFPVPARLEKDCISLEIQADRAVFHENLTEEGMLKHYYPNPKDYYYLPEEDIIIPKSMGTFVDKGSRIPASSSSCYSKFRPEEAFLSDQQAQHTFLAHNICYLMKKTES</sequence>
<dbReference type="InterPro" id="IPR036397">
    <property type="entry name" value="RNaseH_sf"/>
</dbReference>
<evidence type="ECO:0000259" key="1">
    <source>
        <dbReference type="Pfam" id="PF13482"/>
    </source>
</evidence>
<dbReference type="InterPro" id="IPR012337">
    <property type="entry name" value="RNaseH-like_sf"/>
</dbReference>
<dbReference type="Proteomes" id="UP000823904">
    <property type="component" value="Unassembled WGS sequence"/>
</dbReference>
<dbReference type="Pfam" id="PF13482">
    <property type="entry name" value="RNase_H_2"/>
    <property type="match status" value="1"/>
</dbReference>
<evidence type="ECO:0000313" key="2">
    <source>
        <dbReference type="EMBL" id="HJC49138.1"/>
    </source>
</evidence>
<reference evidence="2" key="1">
    <citation type="journal article" date="2021" name="PeerJ">
        <title>Extensive microbial diversity within the chicken gut microbiome revealed by metagenomics and culture.</title>
        <authorList>
            <person name="Gilroy R."/>
            <person name="Ravi A."/>
            <person name="Getino M."/>
            <person name="Pursley I."/>
            <person name="Horton D.L."/>
            <person name="Alikhan N.F."/>
            <person name="Baker D."/>
            <person name="Gharbi K."/>
            <person name="Hall N."/>
            <person name="Watson M."/>
            <person name="Adriaenssens E.M."/>
            <person name="Foster-Nyarko E."/>
            <person name="Jarju S."/>
            <person name="Secka A."/>
            <person name="Antonio M."/>
            <person name="Oren A."/>
            <person name="Chaudhuri R.R."/>
            <person name="La Ragione R."/>
            <person name="Hildebrand F."/>
            <person name="Pallen M.J."/>
        </authorList>
    </citation>
    <scope>NUCLEOTIDE SEQUENCE</scope>
    <source>
        <strain evidence="2">ChiSjej3B21-8574</strain>
    </source>
</reference>
<dbReference type="SUPFAM" id="SSF53098">
    <property type="entry name" value="Ribonuclease H-like"/>
    <property type="match status" value="1"/>
</dbReference>
<comment type="caution">
    <text evidence="2">The sequence shown here is derived from an EMBL/GenBank/DDBJ whole genome shotgun (WGS) entry which is preliminary data.</text>
</comment>
<dbReference type="InterPro" id="IPR038720">
    <property type="entry name" value="YprB_RNase_H-like_dom"/>
</dbReference>
<dbReference type="Gene3D" id="3.30.420.10">
    <property type="entry name" value="Ribonuclease H-like superfamily/Ribonuclease H"/>
    <property type="match status" value="1"/>
</dbReference>
<name>A0A9D2T6S8_9FIRM</name>
<proteinExistence type="predicted"/>
<dbReference type="PANTHER" id="PTHR38462:SF1">
    <property type="entry name" value="YPRB RIBONUCLEASE H-LIKE DOMAIN-CONTAINING PROTEIN"/>
    <property type="match status" value="1"/>
</dbReference>
<organism evidence="2 3">
    <name type="scientific">Candidatus Anaerostipes avistercoris</name>
    <dbReference type="NCBI Taxonomy" id="2838462"/>
    <lineage>
        <taxon>Bacteria</taxon>
        <taxon>Bacillati</taxon>
        <taxon>Bacillota</taxon>
        <taxon>Clostridia</taxon>
        <taxon>Lachnospirales</taxon>
        <taxon>Lachnospiraceae</taxon>
        <taxon>Anaerostipes</taxon>
    </lineage>
</organism>
<dbReference type="EMBL" id="DWWD01000005">
    <property type="protein sequence ID" value="HJC49138.1"/>
    <property type="molecule type" value="Genomic_DNA"/>
</dbReference>
<evidence type="ECO:0000313" key="3">
    <source>
        <dbReference type="Proteomes" id="UP000823904"/>
    </source>
</evidence>
<accession>A0A9D2T6S8</accession>
<dbReference type="PANTHER" id="PTHR38462">
    <property type="entry name" value="EXONUCLEASE-LIKE PROTEIN"/>
    <property type="match status" value="1"/>
</dbReference>
<feature type="domain" description="YprB ribonuclease H-like" evidence="1">
    <location>
        <begin position="9"/>
        <end position="174"/>
    </location>
</feature>
<reference evidence="2" key="2">
    <citation type="submission" date="2021-04" db="EMBL/GenBank/DDBJ databases">
        <authorList>
            <person name="Gilroy R."/>
        </authorList>
    </citation>
    <scope>NUCLEOTIDE SEQUENCE</scope>
    <source>
        <strain evidence="2">ChiSjej3B21-8574</strain>
    </source>
</reference>
<gene>
    <name evidence="2" type="ORF">H9754_00930</name>
</gene>